<comment type="caution">
    <text evidence="8">The sequence shown here is derived from an EMBL/GenBank/DDBJ whole genome shotgun (WGS) entry which is preliminary data.</text>
</comment>
<feature type="transmembrane region" description="Helical" evidence="7">
    <location>
        <begin position="460"/>
        <end position="481"/>
    </location>
</feature>
<feature type="region of interest" description="Disordered" evidence="6">
    <location>
        <begin position="1"/>
        <end position="27"/>
    </location>
</feature>
<dbReference type="AlphaFoldDB" id="A0AAV1IG64"/>
<evidence type="ECO:0000256" key="6">
    <source>
        <dbReference type="SAM" id="MobiDB-lite"/>
    </source>
</evidence>
<keyword evidence="9" id="KW-1185">Reference proteome</keyword>
<keyword evidence="5 7" id="KW-0472">Membrane</keyword>
<evidence type="ECO:0000256" key="1">
    <source>
        <dbReference type="ARBA" id="ARBA00004141"/>
    </source>
</evidence>
<accession>A0AAV1IG64</accession>
<organism evidence="8 9">
    <name type="scientific">Coccomyxa viridis</name>
    <dbReference type="NCBI Taxonomy" id="1274662"/>
    <lineage>
        <taxon>Eukaryota</taxon>
        <taxon>Viridiplantae</taxon>
        <taxon>Chlorophyta</taxon>
        <taxon>core chlorophytes</taxon>
        <taxon>Trebouxiophyceae</taxon>
        <taxon>Trebouxiophyceae incertae sedis</taxon>
        <taxon>Coccomyxaceae</taxon>
        <taxon>Coccomyxa</taxon>
    </lineage>
</organism>
<comment type="similarity">
    <text evidence="2">Belongs to the CLPTM1 family.</text>
</comment>
<dbReference type="PANTHER" id="PTHR21347:SF0">
    <property type="entry name" value="LIPID SCRAMBLASE CLPTM1L"/>
    <property type="match status" value="1"/>
</dbReference>
<evidence type="ECO:0000256" key="3">
    <source>
        <dbReference type="ARBA" id="ARBA00022692"/>
    </source>
</evidence>
<reference evidence="8 9" key="1">
    <citation type="submission" date="2023-10" db="EMBL/GenBank/DDBJ databases">
        <authorList>
            <person name="Maclean D."/>
            <person name="Macfadyen A."/>
        </authorList>
    </citation>
    <scope>NUCLEOTIDE SEQUENCE [LARGE SCALE GENOMIC DNA]</scope>
</reference>
<sequence length="592" mass="67366">MLGRLLNMPAQQAATTGGGEGQQPAQQKSNPIFGILRMIAMWYMFKTFFGGGQQKKLTREEVFAPHFPKGTSLDMSVFLSESPSFGDFSGSKPVWQETDIQLGLAGERSVNVTYRPSQAVQRNGSVYLHAYFAPSGLALDPTDPFYQNSTVFGKSMALNRYLPKARNKTGVNLLATTPAEQEEARVKGEVDKAKPREYISYLKPAVSIALLDDATSYPSNAVPDHVKNHLDPNFESMTYYPTIYFNEFWMLRDHLIPVNDTVKEIQISLDLSQMPMWKFTIFSQVEKSFEMQRDFGAQADGESDELKRVLLEGNPYFLAITFFVSILHSVFDMLAFKNDIGFWRGKKNVEGLSVRTVAINCVCQVIIFLYLLEEETSYVVLFSSGLGLIIEFWKLTQAMSISLDWSAGYPKLKFADQKSYSESKTKQYDAEAMRYLSYALYPCVIGYAIYALLYESHRGWYSWILNSLVGAVYTFGFILMCPQLYLNYKMKSVAHLPWRQMTYKFLNTIIDDLFAFVIKMPTLHRLSVFRDDIVFLILMYQRWIYRVDKKRANEFGFSADPDAADQAALAEKAHEEPASSSAVPALEPKKDK</sequence>
<dbReference type="InterPro" id="IPR008429">
    <property type="entry name" value="CLPTM1"/>
</dbReference>
<dbReference type="PANTHER" id="PTHR21347">
    <property type="entry name" value="CLEFT LIP AND PALATE ASSOCIATED TRANSMEMBRANE PROTEIN-RELATED"/>
    <property type="match status" value="1"/>
</dbReference>
<gene>
    <name evidence="8" type="ORF">CVIRNUC_009542</name>
</gene>
<name>A0AAV1IG64_9CHLO</name>
<dbReference type="GO" id="GO:0016020">
    <property type="term" value="C:membrane"/>
    <property type="evidence" value="ECO:0007669"/>
    <property type="project" value="UniProtKB-SubCell"/>
</dbReference>
<evidence type="ECO:0000256" key="4">
    <source>
        <dbReference type="ARBA" id="ARBA00022989"/>
    </source>
</evidence>
<keyword evidence="4 7" id="KW-1133">Transmembrane helix</keyword>
<feature type="transmembrane region" description="Helical" evidence="7">
    <location>
        <begin position="316"/>
        <end position="336"/>
    </location>
</feature>
<proteinExistence type="inferred from homology"/>
<evidence type="ECO:0000313" key="8">
    <source>
        <dbReference type="EMBL" id="CAK0786329.1"/>
    </source>
</evidence>
<protein>
    <recommendedName>
        <fullName evidence="10">Cleft lip and palate associated transmembrane protein</fullName>
    </recommendedName>
</protein>
<comment type="subcellular location">
    <subcellularLocation>
        <location evidence="1">Membrane</location>
        <topology evidence="1">Multi-pass membrane protein</topology>
    </subcellularLocation>
</comment>
<evidence type="ECO:0008006" key="10">
    <source>
        <dbReference type="Google" id="ProtNLM"/>
    </source>
</evidence>
<dbReference type="Proteomes" id="UP001314263">
    <property type="component" value="Unassembled WGS sequence"/>
</dbReference>
<feature type="region of interest" description="Disordered" evidence="6">
    <location>
        <begin position="566"/>
        <end position="592"/>
    </location>
</feature>
<evidence type="ECO:0000256" key="2">
    <source>
        <dbReference type="ARBA" id="ARBA00009310"/>
    </source>
</evidence>
<dbReference type="EMBL" id="CAUYUE010000014">
    <property type="protein sequence ID" value="CAK0786329.1"/>
    <property type="molecule type" value="Genomic_DNA"/>
</dbReference>
<keyword evidence="3 7" id="KW-0812">Transmembrane</keyword>
<evidence type="ECO:0000256" key="5">
    <source>
        <dbReference type="ARBA" id="ARBA00023136"/>
    </source>
</evidence>
<feature type="transmembrane region" description="Helical" evidence="7">
    <location>
        <begin position="435"/>
        <end position="454"/>
    </location>
</feature>
<evidence type="ECO:0000313" key="9">
    <source>
        <dbReference type="Proteomes" id="UP001314263"/>
    </source>
</evidence>
<feature type="transmembrane region" description="Helical" evidence="7">
    <location>
        <begin position="378"/>
        <end position="396"/>
    </location>
</feature>
<dbReference type="GO" id="GO:0012505">
    <property type="term" value="C:endomembrane system"/>
    <property type="evidence" value="ECO:0007669"/>
    <property type="project" value="TreeGrafter"/>
</dbReference>
<evidence type="ECO:0000256" key="7">
    <source>
        <dbReference type="SAM" id="Phobius"/>
    </source>
</evidence>
<dbReference type="Pfam" id="PF05602">
    <property type="entry name" value="CLPTM1"/>
    <property type="match status" value="1"/>
</dbReference>
<feature type="transmembrane region" description="Helical" evidence="7">
    <location>
        <begin position="352"/>
        <end position="372"/>
    </location>
</feature>